<dbReference type="NCBIfam" id="NF002516">
    <property type="entry name" value="PRK01904.1"/>
    <property type="match status" value="1"/>
</dbReference>
<dbReference type="Pfam" id="PF09829">
    <property type="entry name" value="DUF2057"/>
    <property type="match status" value="1"/>
</dbReference>
<organism evidence="4 5">
    <name type="scientific">Haemophilus haemolyticus</name>
    <dbReference type="NCBI Taxonomy" id="726"/>
    <lineage>
        <taxon>Bacteria</taxon>
        <taxon>Pseudomonadati</taxon>
        <taxon>Pseudomonadota</taxon>
        <taxon>Gammaproteobacteria</taxon>
        <taxon>Pasteurellales</taxon>
        <taxon>Pasteurellaceae</taxon>
        <taxon>Haemophilus</taxon>
    </lineage>
</organism>
<name>A0A502JFL7_HAEHA</name>
<keyword evidence="2 3" id="KW-0732">Signal</keyword>
<evidence type="ECO:0000256" key="1">
    <source>
        <dbReference type="ARBA" id="ARBA00008490"/>
    </source>
</evidence>
<dbReference type="HAMAP" id="MF_00789">
    <property type="entry name" value="UPF0319"/>
    <property type="match status" value="1"/>
</dbReference>
<gene>
    <name evidence="4" type="ORF">EUX54_09785</name>
</gene>
<protein>
    <recommendedName>
        <fullName evidence="3">UPF0319 protein EUX54_09785</fullName>
    </recommendedName>
</protein>
<dbReference type="EMBL" id="SDPI01000066">
    <property type="protein sequence ID" value="TPG96438.1"/>
    <property type="molecule type" value="Genomic_DNA"/>
</dbReference>
<feature type="signal peptide" evidence="3">
    <location>
        <begin position="1"/>
        <end position="21"/>
    </location>
</feature>
<evidence type="ECO:0000313" key="5">
    <source>
        <dbReference type="Proteomes" id="UP000318695"/>
    </source>
</evidence>
<dbReference type="RefSeq" id="WP_140578927.1">
    <property type="nucleotide sequence ID" value="NZ_SDPI01000066.1"/>
</dbReference>
<feature type="chain" id="PRO_5021520726" description="UPF0319 protein EUX54_09785" evidence="3">
    <location>
        <begin position="22"/>
        <end position="222"/>
    </location>
</feature>
<dbReference type="PANTHER" id="PTHR38108:SF1">
    <property type="entry name" value="UPF0319 PROTEIN YCCT"/>
    <property type="match status" value="1"/>
</dbReference>
<comment type="caution">
    <text evidence="4">The sequence shown here is derived from an EMBL/GenBank/DDBJ whole genome shotgun (WGS) entry which is preliminary data.</text>
</comment>
<reference evidence="4 5" key="1">
    <citation type="submission" date="2019-01" db="EMBL/GenBank/DDBJ databases">
        <title>Comparative genomic analysis identifies haemin-independent Haemophilus haemolyticus: a formal re-classification of Haemophilus intermedius.</title>
        <authorList>
            <person name="Harris T.M."/>
            <person name="Price E.P."/>
            <person name="Sarovich D.S."/>
            <person name="Norskov-Lauritsen N."/>
            <person name="Beissbarth J."/>
            <person name="Chang A.B."/>
            <person name="Smith-Vaughan H.C."/>
        </authorList>
    </citation>
    <scope>NUCLEOTIDE SEQUENCE [LARGE SCALE GENOMIC DNA]</scope>
    <source>
        <strain evidence="4 5">CCUG 30218</strain>
    </source>
</reference>
<evidence type="ECO:0000256" key="3">
    <source>
        <dbReference type="HAMAP-Rule" id="MF_00789"/>
    </source>
</evidence>
<proteinExistence type="inferred from homology"/>
<sequence precursor="true">MKLRTIALSIAVLCASSTSFAGMVSTSSNLEFLAIDGQKASKALLKETKSFNINDTETHQVVVRLGDIVGSGSNQSLFESSPIIVTFNGSTEDITISAPSIRSRSEGEKFNSTPTINITSKSGNTIAAKVDVLKQEGLFPSANLVNDLSTYNASGATASVAAFSTAAIPTTMPVASASNAKINKGKVVVQGENVAEQQLQYWFQQADKETQIRFLNWAKSHN</sequence>
<evidence type="ECO:0000313" key="4">
    <source>
        <dbReference type="EMBL" id="TPG96438.1"/>
    </source>
</evidence>
<dbReference type="InterPro" id="IPR018635">
    <property type="entry name" value="UPF0319"/>
</dbReference>
<dbReference type="PANTHER" id="PTHR38108">
    <property type="entry name" value="UPF0319 PROTEIN YCCT"/>
    <property type="match status" value="1"/>
</dbReference>
<accession>A0A502JFL7</accession>
<dbReference type="Proteomes" id="UP000318695">
    <property type="component" value="Unassembled WGS sequence"/>
</dbReference>
<evidence type="ECO:0000256" key="2">
    <source>
        <dbReference type="ARBA" id="ARBA00022729"/>
    </source>
</evidence>
<comment type="similarity">
    <text evidence="1 3">Belongs to the UPF0319 family.</text>
</comment>
<dbReference type="AlphaFoldDB" id="A0A502JFL7"/>